<comment type="caution">
    <text evidence="1">The sequence shown here is derived from an EMBL/GenBank/DDBJ whole genome shotgun (WGS) entry which is preliminary data.</text>
</comment>
<dbReference type="EMBL" id="SRLO01000156">
    <property type="protein sequence ID" value="TNN70979.1"/>
    <property type="molecule type" value="Genomic_DNA"/>
</dbReference>
<protein>
    <submittedName>
        <fullName evidence="1">Uncharacterized protein</fullName>
    </submittedName>
</protein>
<organism evidence="1 2">
    <name type="scientific">Liparis tanakae</name>
    <name type="common">Tanaka's snailfish</name>
    <dbReference type="NCBI Taxonomy" id="230148"/>
    <lineage>
        <taxon>Eukaryota</taxon>
        <taxon>Metazoa</taxon>
        <taxon>Chordata</taxon>
        <taxon>Craniata</taxon>
        <taxon>Vertebrata</taxon>
        <taxon>Euteleostomi</taxon>
        <taxon>Actinopterygii</taxon>
        <taxon>Neopterygii</taxon>
        <taxon>Teleostei</taxon>
        <taxon>Neoteleostei</taxon>
        <taxon>Acanthomorphata</taxon>
        <taxon>Eupercaria</taxon>
        <taxon>Perciformes</taxon>
        <taxon>Cottioidei</taxon>
        <taxon>Cottales</taxon>
        <taxon>Liparidae</taxon>
        <taxon>Liparis</taxon>
    </lineage>
</organism>
<proteinExistence type="predicted"/>
<dbReference type="AlphaFoldDB" id="A0A4Z2HYP6"/>
<evidence type="ECO:0000313" key="1">
    <source>
        <dbReference type="EMBL" id="TNN70979.1"/>
    </source>
</evidence>
<sequence length="93" mass="10475">MEMVMGGDDDDEGVGQRLGLCGQGLTMCYSASTQPPSLPEAPTPRFYQPRNRVKMAIRTSHSHKCLRHLAFRSLRVTAECMLKNQHHYLTEAI</sequence>
<gene>
    <name evidence="1" type="ORF">EYF80_018795</name>
</gene>
<keyword evidence="2" id="KW-1185">Reference proteome</keyword>
<name>A0A4Z2HYP6_9TELE</name>
<reference evidence="1 2" key="1">
    <citation type="submission" date="2019-03" db="EMBL/GenBank/DDBJ databases">
        <title>First draft genome of Liparis tanakae, snailfish: a comprehensive survey of snailfish specific genes.</title>
        <authorList>
            <person name="Kim W."/>
            <person name="Song I."/>
            <person name="Jeong J.-H."/>
            <person name="Kim D."/>
            <person name="Kim S."/>
            <person name="Ryu S."/>
            <person name="Song J.Y."/>
            <person name="Lee S.K."/>
        </authorList>
    </citation>
    <scope>NUCLEOTIDE SEQUENCE [LARGE SCALE GENOMIC DNA]</scope>
    <source>
        <tissue evidence="1">Muscle</tissue>
    </source>
</reference>
<accession>A0A4Z2HYP6</accession>
<dbReference type="Proteomes" id="UP000314294">
    <property type="component" value="Unassembled WGS sequence"/>
</dbReference>
<evidence type="ECO:0000313" key="2">
    <source>
        <dbReference type="Proteomes" id="UP000314294"/>
    </source>
</evidence>